<dbReference type="EMBL" id="JAVHNQ010000007">
    <property type="protein sequence ID" value="KAK6341456.1"/>
    <property type="molecule type" value="Genomic_DNA"/>
</dbReference>
<feature type="compositionally biased region" description="Gly residues" evidence="1">
    <location>
        <begin position="356"/>
        <end position="371"/>
    </location>
</feature>
<protein>
    <submittedName>
        <fullName evidence="3">Uncharacterized protein</fullName>
    </submittedName>
</protein>
<name>A0AAV9UK33_9PEZI</name>
<keyword evidence="4" id="KW-1185">Reference proteome</keyword>
<feature type="region of interest" description="Disordered" evidence="1">
    <location>
        <begin position="329"/>
        <end position="394"/>
    </location>
</feature>
<keyword evidence="2" id="KW-0732">Signal</keyword>
<feature type="chain" id="PRO_5043328749" evidence="2">
    <location>
        <begin position="18"/>
        <end position="481"/>
    </location>
</feature>
<evidence type="ECO:0000256" key="1">
    <source>
        <dbReference type="SAM" id="MobiDB-lite"/>
    </source>
</evidence>
<dbReference type="AlphaFoldDB" id="A0AAV9UK33"/>
<feature type="compositionally biased region" description="Low complexity" evidence="1">
    <location>
        <begin position="329"/>
        <end position="355"/>
    </location>
</feature>
<comment type="caution">
    <text evidence="3">The sequence shown here is derived from an EMBL/GenBank/DDBJ whole genome shotgun (WGS) entry which is preliminary data.</text>
</comment>
<proteinExistence type="predicted"/>
<accession>A0AAV9UK33</accession>
<sequence length="481" mass="48895">MHSQVILVAFLAAIAQARFGQEQVPIAAISAVQGGDPGEASTIAGAAISDLLAAANPCNKLARGDQILAELGTGADAIAAAKGMVQAEQNFNPFAVSNPAICTDPSLPANPILRGIIPLIDPAVEGSDAVNALSAQTLTNPLNADGKSIADLLTENGFTDFRGIANDGSGPAVSNPPAAQPNDDAAAPPANDNAGNNDNNNNNNNDDAQNDAPAAQPTSPAGAAGGIDFGLCVPTMDFVAGRPGRQPNESTFLPTDELTKQGQQDALNPNIITNRICDQLTNVCQANQAAKDRCRSCQDQIEALGTRDQTTADAWNDCVLNGVDAGANGGAAPVDDAPANPVDDDAAAAPNDDAGSGNGNGNGNVGNGNGNGNNNNVSNDDTTGTNVQTFTGSVGAQPVPVENVGGARPFVVKGDSFVNFGAACQRSCDVQKNGCANAANGGNKAVTVPQCEAQQQDCSENCQSSVAKREARFIRVYRRRT</sequence>
<dbReference type="Proteomes" id="UP001375240">
    <property type="component" value="Unassembled WGS sequence"/>
</dbReference>
<feature type="compositionally biased region" description="Polar residues" evidence="1">
    <location>
        <begin position="382"/>
        <end position="394"/>
    </location>
</feature>
<evidence type="ECO:0000313" key="3">
    <source>
        <dbReference type="EMBL" id="KAK6341456.1"/>
    </source>
</evidence>
<feature type="signal peptide" evidence="2">
    <location>
        <begin position="1"/>
        <end position="17"/>
    </location>
</feature>
<evidence type="ECO:0000313" key="4">
    <source>
        <dbReference type="Proteomes" id="UP001375240"/>
    </source>
</evidence>
<feature type="region of interest" description="Disordered" evidence="1">
    <location>
        <begin position="163"/>
        <end position="223"/>
    </location>
</feature>
<gene>
    <name evidence="3" type="ORF">TWF696_008530</name>
</gene>
<evidence type="ECO:0000256" key="2">
    <source>
        <dbReference type="SAM" id="SignalP"/>
    </source>
</evidence>
<feature type="compositionally biased region" description="Low complexity" evidence="1">
    <location>
        <begin position="372"/>
        <end position="381"/>
    </location>
</feature>
<reference evidence="3 4" key="1">
    <citation type="submission" date="2019-10" db="EMBL/GenBank/DDBJ databases">
        <authorList>
            <person name="Palmer J.M."/>
        </authorList>
    </citation>
    <scope>NUCLEOTIDE SEQUENCE [LARGE SCALE GENOMIC DNA]</scope>
    <source>
        <strain evidence="3 4">TWF696</strain>
    </source>
</reference>
<organism evidence="3 4">
    <name type="scientific">Orbilia brochopaga</name>
    <dbReference type="NCBI Taxonomy" id="3140254"/>
    <lineage>
        <taxon>Eukaryota</taxon>
        <taxon>Fungi</taxon>
        <taxon>Dikarya</taxon>
        <taxon>Ascomycota</taxon>
        <taxon>Pezizomycotina</taxon>
        <taxon>Orbiliomycetes</taxon>
        <taxon>Orbiliales</taxon>
        <taxon>Orbiliaceae</taxon>
        <taxon>Orbilia</taxon>
    </lineage>
</organism>
<feature type="compositionally biased region" description="Low complexity" evidence="1">
    <location>
        <begin position="175"/>
        <end position="217"/>
    </location>
</feature>